<dbReference type="GO" id="GO:0005737">
    <property type="term" value="C:cytoplasm"/>
    <property type="evidence" value="ECO:0007669"/>
    <property type="project" value="UniProtKB-SubCell"/>
</dbReference>
<dbReference type="VEuPathDB" id="VectorBase:AEPI005822"/>
<dbReference type="FunFam" id="3.10.450.50:FF:000006">
    <property type="entry name" value="NTF2-related export protein 2 isoform 1"/>
    <property type="match status" value="1"/>
</dbReference>
<keyword evidence="8" id="KW-1185">Reference proteome</keyword>
<dbReference type="STRING" id="199890.A0A182PFW3"/>
<proteinExistence type="predicted"/>
<protein>
    <recommendedName>
        <fullName evidence="4 5">NTF2-related export protein</fullName>
    </recommendedName>
</protein>
<evidence type="ECO:0000256" key="5">
    <source>
        <dbReference type="RuleBase" id="RU369002"/>
    </source>
</evidence>
<dbReference type="Proteomes" id="UP000075885">
    <property type="component" value="Unassembled WGS sequence"/>
</dbReference>
<reference evidence="8" key="1">
    <citation type="submission" date="2013-03" db="EMBL/GenBank/DDBJ databases">
        <title>The Genome Sequence of Anopheles epiroticus epiroticus2.</title>
        <authorList>
            <consortium name="The Broad Institute Genomics Platform"/>
            <person name="Neafsey D.E."/>
            <person name="Howell P."/>
            <person name="Walker B."/>
            <person name="Young S.K."/>
            <person name="Zeng Q."/>
            <person name="Gargeya S."/>
            <person name="Fitzgerald M."/>
            <person name="Haas B."/>
            <person name="Abouelleil A."/>
            <person name="Allen A.W."/>
            <person name="Alvarado L."/>
            <person name="Arachchi H.M."/>
            <person name="Berlin A.M."/>
            <person name="Chapman S.B."/>
            <person name="Gainer-Dewar J."/>
            <person name="Goldberg J."/>
            <person name="Griggs A."/>
            <person name="Gujja S."/>
            <person name="Hansen M."/>
            <person name="Howarth C."/>
            <person name="Imamovic A."/>
            <person name="Ireland A."/>
            <person name="Larimer J."/>
            <person name="McCowan C."/>
            <person name="Murphy C."/>
            <person name="Pearson M."/>
            <person name="Poon T.W."/>
            <person name="Priest M."/>
            <person name="Roberts A."/>
            <person name="Saif S."/>
            <person name="Shea T."/>
            <person name="Sisk P."/>
            <person name="Sykes S."/>
            <person name="Wortman J."/>
            <person name="Nusbaum C."/>
            <person name="Birren B."/>
        </authorList>
    </citation>
    <scope>NUCLEOTIDE SEQUENCE [LARGE SCALE GENOMIC DNA]</scope>
    <source>
        <strain evidence="8">Epiroticus2</strain>
    </source>
</reference>
<keyword evidence="2 5" id="KW-0653">Protein transport</keyword>
<dbReference type="AlphaFoldDB" id="A0A182PFW3"/>
<evidence type="ECO:0000313" key="8">
    <source>
        <dbReference type="Proteomes" id="UP000075885"/>
    </source>
</evidence>
<dbReference type="PROSITE" id="PS50177">
    <property type="entry name" value="NTF2_DOMAIN"/>
    <property type="match status" value="1"/>
</dbReference>
<evidence type="ECO:0000313" key="7">
    <source>
        <dbReference type="EnsemblMetazoa" id="AEPI005822-PA"/>
    </source>
</evidence>
<dbReference type="GO" id="GO:0015031">
    <property type="term" value="P:protein transport"/>
    <property type="evidence" value="ECO:0007669"/>
    <property type="project" value="UniProtKB-KW"/>
</dbReference>
<dbReference type="Gene3D" id="3.10.450.50">
    <property type="match status" value="1"/>
</dbReference>
<dbReference type="InterPro" id="IPR045875">
    <property type="entry name" value="NTF2"/>
</dbReference>
<dbReference type="InterPro" id="IPR018222">
    <property type="entry name" value="Nuclear_transport_factor_2_euk"/>
</dbReference>
<comment type="subcellular location">
    <subcellularLocation>
        <location evidence="5">Cytoplasm</location>
    </subcellularLocation>
    <subcellularLocation>
        <location evidence="5">Nucleus</location>
    </subcellularLocation>
</comment>
<dbReference type="InterPro" id="IPR002075">
    <property type="entry name" value="NTF2_dom"/>
</dbReference>
<dbReference type="SUPFAM" id="SSF54427">
    <property type="entry name" value="NTF2-like"/>
    <property type="match status" value="1"/>
</dbReference>
<dbReference type="GO" id="GO:0051028">
    <property type="term" value="P:mRNA transport"/>
    <property type="evidence" value="ECO:0007669"/>
    <property type="project" value="UniProtKB-UniRule"/>
</dbReference>
<evidence type="ECO:0000259" key="6">
    <source>
        <dbReference type="PROSITE" id="PS50177"/>
    </source>
</evidence>
<evidence type="ECO:0000256" key="4">
    <source>
        <dbReference type="ARBA" id="ARBA00070836"/>
    </source>
</evidence>
<dbReference type="EnsemblMetazoa" id="AEPI005822-RA">
    <property type="protein sequence ID" value="AEPI005822-PA"/>
    <property type="gene ID" value="AEPI005822"/>
</dbReference>
<organism evidence="7 8">
    <name type="scientific">Anopheles epiroticus</name>
    <dbReference type="NCBI Taxonomy" id="199890"/>
    <lineage>
        <taxon>Eukaryota</taxon>
        <taxon>Metazoa</taxon>
        <taxon>Ecdysozoa</taxon>
        <taxon>Arthropoda</taxon>
        <taxon>Hexapoda</taxon>
        <taxon>Insecta</taxon>
        <taxon>Pterygota</taxon>
        <taxon>Neoptera</taxon>
        <taxon>Endopterygota</taxon>
        <taxon>Diptera</taxon>
        <taxon>Nematocera</taxon>
        <taxon>Culicoidea</taxon>
        <taxon>Culicidae</taxon>
        <taxon>Anophelinae</taxon>
        <taxon>Anopheles</taxon>
    </lineage>
</organism>
<keyword evidence="1 5" id="KW-0813">Transport</keyword>
<dbReference type="PANTHER" id="PTHR12612">
    <property type="entry name" value="NUCLEAR TRANSPORT FACTOR 2"/>
    <property type="match status" value="1"/>
</dbReference>
<evidence type="ECO:0000256" key="1">
    <source>
        <dbReference type="ARBA" id="ARBA00022448"/>
    </source>
</evidence>
<feature type="domain" description="NTF2" evidence="6">
    <location>
        <begin position="20"/>
        <end position="135"/>
    </location>
</feature>
<sequence length="136" mass="15869">MASAGIDQTLREKHSEAFKASHTFIKDYYYHMDKLRHYIARLYTDDAVLIWNGHGVKGKQKIQDLFRHVPFAEHKILSLDAQPYMESSFQSPLSFMVQIAGKVQYKGKPWTAFQQSCMIVADCAKYKIVWDCYRLV</sequence>
<keyword evidence="3 5" id="KW-0539">Nucleus</keyword>
<evidence type="ECO:0000256" key="2">
    <source>
        <dbReference type="ARBA" id="ARBA00022927"/>
    </source>
</evidence>
<dbReference type="GO" id="GO:0006913">
    <property type="term" value="P:nucleocytoplasmic transport"/>
    <property type="evidence" value="ECO:0007669"/>
    <property type="project" value="UniProtKB-UniRule"/>
</dbReference>
<dbReference type="InterPro" id="IPR032710">
    <property type="entry name" value="NTF2-like_dom_sf"/>
</dbReference>
<accession>A0A182PFW3</accession>
<reference evidence="7" key="2">
    <citation type="submission" date="2020-05" db="UniProtKB">
        <authorList>
            <consortium name="EnsemblMetazoa"/>
        </authorList>
    </citation>
    <scope>IDENTIFICATION</scope>
    <source>
        <strain evidence="7">Epiroticus2</strain>
    </source>
</reference>
<keyword evidence="5" id="KW-0963">Cytoplasm</keyword>
<name>A0A182PFW3_9DIPT</name>
<comment type="function">
    <text evidence="5">Has a role in nuclear-cytoplasmic transport of proteins and mRNAs.</text>
</comment>
<dbReference type="Pfam" id="PF02136">
    <property type="entry name" value="NTF2"/>
    <property type="match status" value="1"/>
</dbReference>
<evidence type="ECO:0000256" key="3">
    <source>
        <dbReference type="ARBA" id="ARBA00023242"/>
    </source>
</evidence>
<dbReference type="GO" id="GO:0005634">
    <property type="term" value="C:nucleus"/>
    <property type="evidence" value="ECO:0007669"/>
    <property type="project" value="UniProtKB-SubCell"/>
</dbReference>